<reference evidence="3" key="1">
    <citation type="submission" date="2020-11" db="EMBL/GenBank/DDBJ databases">
        <authorList>
            <consortium name="DOE Joint Genome Institute"/>
            <person name="Ahrendt S."/>
            <person name="Riley R."/>
            <person name="Andreopoulos W."/>
            <person name="Labutti K."/>
            <person name="Pangilinan J."/>
            <person name="Ruiz-Duenas F.J."/>
            <person name="Barrasa J.M."/>
            <person name="Sanchez-Garcia M."/>
            <person name="Camarero S."/>
            <person name="Miyauchi S."/>
            <person name="Serrano A."/>
            <person name="Linde D."/>
            <person name="Babiker R."/>
            <person name="Drula E."/>
            <person name="Ayuso-Fernandez I."/>
            <person name="Pacheco R."/>
            <person name="Padilla G."/>
            <person name="Ferreira P."/>
            <person name="Barriuso J."/>
            <person name="Kellner H."/>
            <person name="Castanera R."/>
            <person name="Alfaro M."/>
            <person name="Ramirez L."/>
            <person name="Pisabarro A.G."/>
            <person name="Kuo A."/>
            <person name="Tritt A."/>
            <person name="Lipzen A."/>
            <person name="He G."/>
            <person name="Yan M."/>
            <person name="Ng V."/>
            <person name="Cullen D."/>
            <person name="Martin F."/>
            <person name="Rosso M.-N."/>
            <person name="Henrissat B."/>
            <person name="Hibbett D."/>
            <person name="Martinez A.T."/>
            <person name="Grigoriev I.V."/>
        </authorList>
    </citation>
    <scope>NUCLEOTIDE SEQUENCE</scope>
    <source>
        <strain evidence="3">CBS 506.95</strain>
    </source>
</reference>
<dbReference type="AlphaFoldDB" id="A0A9P6E4M7"/>
<protein>
    <submittedName>
        <fullName evidence="3">Uncharacterized protein</fullName>
    </submittedName>
</protein>
<dbReference type="PANTHER" id="PTHR42032:SF1">
    <property type="entry name" value="YALI0E30679P"/>
    <property type="match status" value="1"/>
</dbReference>
<feature type="region of interest" description="Disordered" evidence="2">
    <location>
        <begin position="1"/>
        <end position="97"/>
    </location>
</feature>
<keyword evidence="4" id="KW-1185">Reference proteome</keyword>
<feature type="compositionally biased region" description="Polar residues" evidence="2">
    <location>
        <begin position="1"/>
        <end position="15"/>
    </location>
</feature>
<evidence type="ECO:0000313" key="3">
    <source>
        <dbReference type="EMBL" id="KAF9522488.1"/>
    </source>
</evidence>
<proteinExistence type="predicted"/>
<evidence type="ECO:0000313" key="4">
    <source>
        <dbReference type="Proteomes" id="UP000807306"/>
    </source>
</evidence>
<evidence type="ECO:0000256" key="1">
    <source>
        <dbReference type="SAM" id="Coils"/>
    </source>
</evidence>
<dbReference type="OrthoDB" id="10263751at2759"/>
<keyword evidence="1" id="KW-0175">Coiled coil</keyword>
<feature type="coiled-coil region" evidence="1">
    <location>
        <begin position="261"/>
        <end position="331"/>
    </location>
</feature>
<organism evidence="3 4">
    <name type="scientific">Crepidotus variabilis</name>
    <dbReference type="NCBI Taxonomy" id="179855"/>
    <lineage>
        <taxon>Eukaryota</taxon>
        <taxon>Fungi</taxon>
        <taxon>Dikarya</taxon>
        <taxon>Basidiomycota</taxon>
        <taxon>Agaricomycotina</taxon>
        <taxon>Agaricomycetes</taxon>
        <taxon>Agaricomycetidae</taxon>
        <taxon>Agaricales</taxon>
        <taxon>Agaricineae</taxon>
        <taxon>Crepidotaceae</taxon>
        <taxon>Crepidotus</taxon>
    </lineage>
</organism>
<feature type="compositionally biased region" description="Acidic residues" evidence="2">
    <location>
        <begin position="23"/>
        <end position="52"/>
    </location>
</feature>
<evidence type="ECO:0000256" key="2">
    <source>
        <dbReference type="SAM" id="MobiDB-lite"/>
    </source>
</evidence>
<dbReference type="Proteomes" id="UP000807306">
    <property type="component" value="Unassembled WGS sequence"/>
</dbReference>
<accession>A0A9P6E4M7</accession>
<dbReference type="EMBL" id="MU157943">
    <property type="protein sequence ID" value="KAF9522488.1"/>
    <property type="molecule type" value="Genomic_DNA"/>
</dbReference>
<name>A0A9P6E4M7_9AGAR</name>
<gene>
    <name evidence="3" type="ORF">CPB83DRAFT_871970</name>
</gene>
<comment type="caution">
    <text evidence="3">The sequence shown here is derived from an EMBL/GenBank/DDBJ whole genome shotgun (WGS) entry which is preliminary data.</text>
</comment>
<dbReference type="PANTHER" id="PTHR42032">
    <property type="entry name" value="YALI0E30679P"/>
    <property type="match status" value="1"/>
</dbReference>
<sequence length="460" mass="51716">MSTGEGQELTPSSPTEYESPSESSDEGEEHDGGVDEEEGEVEQDDADADVDAADEHLGVSEDEDVGGTERFAQPSPLKVDTSTLRSPRSSREHTPMSPKSRAWYEFDLAVVVALVSPIGNMLTGGDHIKNLLLIVLLIFYLHQIIEVPWSMYQKARPRNRAFHMPPVEPGTPEWRYAQIASSELQKWELFYLGLTFLSPLVGAFLLRYSTASILGDEAVSWFSTGLFVLATGVRPWSHLVDRLNKRTDELHEFVHYPSPTRTASEEQHTILEARVEQIEKALSKLKMRTARTSEDLLDYMNDNLEDVVRSLKKQERKMDKCEGRVKEVETGVGQLRSGMGIPKPHSHVSFTSMAPHVNISVVKTYIYDILEHVLPIWLITSPPNKTHHQPHKVPMRPLGHHSASSPTVSTLETIEEEDFENEKYPALARPSSFTSELVHQTGSVVTMPLRAVARMVLRTY</sequence>